<accession>A0A975U5S7</accession>
<sequence length="244" mass="24592">MRLLLANANTTDAVTETCARAARAAAAPDTEIVAVTPRFGPRVISSRAENAIAAHGLLDCLAEHHPGCDAAILAVSYDTALAAARQLLPIPVIGMTEAACLAACLAGGRFGLVTFSSPDLYREVIAGHGLAGRLSGIALIDATPYDAASDPESVAAKVAEAAAGLAREGADSVLLGGAALAGMAGLIQERVPVPLIDGIAAAVVFAEGIVRLRLPKPRLGGYAAPANRHAVGLGEALSALLRRG</sequence>
<dbReference type="AlphaFoldDB" id="A0A975U5S7"/>
<dbReference type="RefSeq" id="WP_218286667.1">
    <property type="nucleotide sequence ID" value="NZ_CP076448.1"/>
</dbReference>
<dbReference type="InterPro" id="IPR015942">
    <property type="entry name" value="Asp/Glu/hydantoin_racemase"/>
</dbReference>
<proteinExistence type="predicted"/>
<name>A0A975U5S7_9PROT</name>
<evidence type="ECO:0000313" key="2">
    <source>
        <dbReference type="Proteomes" id="UP000694001"/>
    </source>
</evidence>
<evidence type="ECO:0000313" key="1">
    <source>
        <dbReference type="EMBL" id="QXM25611.1"/>
    </source>
</evidence>
<reference evidence="1" key="1">
    <citation type="submission" date="2021-06" db="EMBL/GenBank/DDBJ databases">
        <title>Elioraea tepida, sp. nov., a moderately thermophilic aerobic anoxygenic phototrophic bacterium isolated from an alkaline siliceous hot spring mat community in Yellowstone National Park, WY, USA.</title>
        <authorList>
            <person name="Saini M.K."/>
            <person name="Yoshida S."/>
            <person name="Sebastian A."/>
            <person name="Hirose S."/>
            <person name="Hara E."/>
            <person name="Tamaki H."/>
            <person name="Soulier N.T."/>
            <person name="Albert I."/>
            <person name="Hanada S."/>
            <person name="Bryant D.A."/>
            <person name="Tank M."/>
        </authorList>
    </citation>
    <scope>NUCLEOTIDE SEQUENCE</scope>
    <source>
        <strain evidence="1">MS-P2</strain>
    </source>
</reference>
<protein>
    <submittedName>
        <fullName evidence="1">Aspartate/glutamate racemase family protein</fullName>
    </submittedName>
</protein>
<gene>
    <name evidence="1" type="ORF">KO353_05220</name>
</gene>
<dbReference type="Proteomes" id="UP000694001">
    <property type="component" value="Chromosome"/>
</dbReference>
<dbReference type="GO" id="GO:0047661">
    <property type="term" value="F:amino-acid racemase activity"/>
    <property type="evidence" value="ECO:0007669"/>
    <property type="project" value="InterPro"/>
</dbReference>
<dbReference type="Pfam" id="PF01177">
    <property type="entry name" value="Asp_Glu_race"/>
    <property type="match status" value="1"/>
</dbReference>
<keyword evidence="2" id="KW-1185">Reference proteome</keyword>
<dbReference type="KEGG" id="elio:KO353_05220"/>
<dbReference type="EMBL" id="CP076448">
    <property type="protein sequence ID" value="QXM25611.1"/>
    <property type="molecule type" value="Genomic_DNA"/>
</dbReference>
<dbReference type="PANTHER" id="PTHR28047:SF5">
    <property type="entry name" value="PROTEIN DCG1"/>
    <property type="match status" value="1"/>
</dbReference>
<organism evidence="1 2">
    <name type="scientific">Elioraea tepida</name>
    <dbReference type="NCBI Taxonomy" id="2843330"/>
    <lineage>
        <taxon>Bacteria</taxon>
        <taxon>Pseudomonadati</taxon>
        <taxon>Pseudomonadota</taxon>
        <taxon>Alphaproteobacteria</taxon>
        <taxon>Acetobacterales</taxon>
        <taxon>Elioraeaceae</taxon>
        <taxon>Elioraea</taxon>
    </lineage>
</organism>
<dbReference type="InterPro" id="IPR052186">
    <property type="entry name" value="Hydantoin_racemase-like"/>
</dbReference>
<dbReference type="PANTHER" id="PTHR28047">
    <property type="entry name" value="PROTEIN DCG1"/>
    <property type="match status" value="1"/>
</dbReference>